<proteinExistence type="predicted"/>
<evidence type="ECO:0000313" key="3">
    <source>
        <dbReference type="Proteomes" id="UP001055104"/>
    </source>
</evidence>
<gene>
    <name evidence="1" type="ORF">CE91St7_25430</name>
    <name evidence="2" type="ORF">RVH45_14670</name>
</gene>
<dbReference type="AlphaFoldDB" id="A0AA37NHU4"/>
<organism evidence="1 3">
    <name type="scientific">Phocaeicola dorei</name>
    <dbReference type="NCBI Taxonomy" id="357276"/>
    <lineage>
        <taxon>Bacteria</taxon>
        <taxon>Pseudomonadati</taxon>
        <taxon>Bacteroidota</taxon>
        <taxon>Bacteroidia</taxon>
        <taxon>Bacteroidales</taxon>
        <taxon>Bacteroidaceae</taxon>
        <taxon>Phocaeicola</taxon>
    </lineage>
</organism>
<sequence>MGSRGHDSYGALEFSGTTYVLRLFLYTSALLLSGGFKVQTHNGVVGQLGLNYVILQ</sequence>
<reference evidence="2" key="2">
    <citation type="submission" date="2023-10" db="EMBL/GenBank/DDBJ databases">
        <title>Genome of Potential pathogenic bacteria in Crohn's disease.</title>
        <authorList>
            <person name="Rodriguez-Palacios A."/>
        </authorList>
    </citation>
    <scope>NUCLEOTIDE SEQUENCE</scope>
    <source>
        <strain evidence="2">CavFT-hAR62</strain>
    </source>
</reference>
<evidence type="ECO:0000313" key="2">
    <source>
        <dbReference type="EMBL" id="MDU0271102.1"/>
    </source>
</evidence>
<evidence type="ECO:0000313" key="1">
    <source>
        <dbReference type="EMBL" id="GKH81659.1"/>
    </source>
</evidence>
<dbReference type="Proteomes" id="UP001181086">
    <property type="component" value="Unassembled WGS sequence"/>
</dbReference>
<name>A0AA37NHU4_9BACT</name>
<reference evidence="1" key="1">
    <citation type="submission" date="2022-01" db="EMBL/GenBank/DDBJ databases">
        <title>Novel bile acid biosynthetic pathways are enriched in the microbiome of centenarians.</title>
        <authorList>
            <person name="Sato Y."/>
            <person name="Atarashi K."/>
            <person name="Plichta R.D."/>
            <person name="Arai Y."/>
            <person name="Sasajima S."/>
            <person name="Kearney M.S."/>
            <person name="Suda W."/>
            <person name="Takeshita K."/>
            <person name="Sasaki T."/>
            <person name="Okamoto S."/>
            <person name="Skelly N.A."/>
            <person name="Okamura Y."/>
            <person name="Vlamakis H."/>
            <person name="Li Y."/>
            <person name="Tanoue T."/>
            <person name="Takei H."/>
            <person name="Nittono H."/>
            <person name="Narushima S."/>
            <person name="Irie J."/>
            <person name="Itoh H."/>
            <person name="Moriya K."/>
            <person name="Sugiura Y."/>
            <person name="Suematsu M."/>
            <person name="Moritoki N."/>
            <person name="Shibata S."/>
            <person name="Littman R.D."/>
            <person name="Fischbach A.M."/>
            <person name="Uwamino Y."/>
            <person name="Inoue T."/>
            <person name="Honda A."/>
            <person name="Hattori M."/>
            <person name="Murai T."/>
            <person name="Xavier J.R."/>
            <person name="Hirose N."/>
            <person name="Honda K."/>
        </authorList>
    </citation>
    <scope>NUCLEOTIDE SEQUENCE</scope>
    <source>
        <strain evidence="1">CE91-St7</strain>
    </source>
</reference>
<protein>
    <submittedName>
        <fullName evidence="1">Uncharacterized protein</fullName>
    </submittedName>
</protein>
<dbReference type="EMBL" id="BQOB01000001">
    <property type="protein sequence ID" value="GKH81659.1"/>
    <property type="molecule type" value="Genomic_DNA"/>
</dbReference>
<dbReference type="EMBL" id="JAWDEV010000010">
    <property type="protein sequence ID" value="MDU0271102.1"/>
    <property type="molecule type" value="Genomic_DNA"/>
</dbReference>
<accession>A0AA37NHU4</accession>
<dbReference type="RefSeq" id="WP_158560124.1">
    <property type="nucleotide sequence ID" value="NZ_BAABZF010000001.1"/>
</dbReference>
<comment type="caution">
    <text evidence="1">The sequence shown here is derived from an EMBL/GenBank/DDBJ whole genome shotgun (WGS) entry which is preliminary data.</text>
</comment>
<dbReference type="Proteomes" id="UP001055104">
    <property type="component" value="Unassembled WGS sequence"/>
</dbReference>